<accession>A0AA94ISZ3</accession>
<organism evidence="1 2">
    <name type="scientific">Prevotella jejuni</name>
    <dbReference type="NCBI Taxonomy" id="1177574"/>
    <lineage>
        <taxon>Bacteria</taxon>
        <taxon>Pseudomonadati</taxon>
        <taxon>Bacteroidota</taxon>
        <taxon>Bacteroidia</taxon>
        <taxon>Bacteroidales</taxon>
        <taxon>Prevotellaceae</taxon>
        <taxon>Prevotella</taxon>
    </lineage>
</organism>
<keyword evidence="2" id="KW-1185">Reference proteome</keyword>
<evidence type="ECO:0000313" key="2">
    <source>
        <dbReference type="Proteomes" id="UP000198427"/>
    </source>
</evidence>
<reference evidence="1 2" key="1">
    <citation type="submission" date="2017-06" db="EMBL/GenBank/DDBJ databases">
        <authorList>
            <person name="Varghese N."/>
            <person name="Submissions S."/>
        </authorList>
    </citation>
    <scope>NUCLEOTIDE SEQUENCE [LARGE SCALE GENOMIC DNA]</scope>
    <source>
        <strain evidence="1 2">DSM 26989</strain>
    </source>
</reference>
<dbReference type="EMBL" id="FZNZ01000008">
    <property type="protein sequence ID" value="SNR74406.1"/>
    <property type="molecule type" value="Genomic_DNA"/>
</dbReference>
<proteinExistence type="predicted"/>
<comment type="caution">
    <text evidence="1">The sequence shown here is derived from an EMBL/GenBank/DDBJ whole genome shotgun (WGS) entry which is preliminary data.</text>
</comment>
<dbReference type="Proteomes" id="UP000198427">
    <property type="component" value="Unassembled WGS sequence"/>
</dbReference>
<gene>
    <name evidence="1" type="ORF">SAMN06265364_10836</name>
</gene>
<evidence type="ECO:0000313" key="1">
    <source>
        <dbReference type="EMBL" id="SNR74406.1"/>
    </source>
</evidence>
<protein>
    <submittedName>
        <fullName evidence="1">Uncharacterized protein</fullName>
    </submittedName>
</protein>
<dbReference type="AlphaFoldDB" id="A0AA94ISZ3"/>
<name>A0AA94ISZ3_9BACT</name>
<sequence length="55" mass="6347">MIFDDRYDSKFKTPLKRMFTLATFSSGVGQVGKTCFSASLKNKQNDKRYLNYEGL</sequence>